<dbReference type="EMBL" id="BAABKX010000001">
    <property type="protein sequence ID" value="GAA5045330.1"/>
    <property type="molecule type" value="Genomic_DNA"/>
</dbReference>
<dbReference type="Pfam" id="PF19148">
    <property type="entry name" value="DUF5830"/>
    <property type="match status" value="1"/>
</dbReference>
<dbReference type="InterPro" id="IPR043870">
    <property type="entry name" value="DUF5830"/>
</dbReference>
<comment type="caution">
    <text evidence="1">The sequence shown here is derived from an EMBL/GenBank/DDBJ whole genome shotgun (WGS) entry which is preliminary data.</text>
</comment>
<proteinExistence type="predicted"/>
<evidence type="ECO:0000313" key="2">
    <source>
        <dbReference type="Proteomes" id="UP001501729"/>
    </source>
</evidence>
<dbReference type="RefSeq" id="WP_227776100.1">
    <property type="nucleotide sequence ID" value="NZ_BAABKX010000001.1"/>
</dbReference>
<dbReference type="GeneID" id="68611896"/>
<sequence>MDEDDTVALGVELLSKLEHPELSVAEAVDRIETITTNPSMTRTILDEAEKRGVIERENGIIRPQGGSYLRFESDVVTKEGDFSCRRCGTGISTGYFMKLDAGEHGPFGSSCIRKVTGRE</sequence>
<gene>
    <name evidence="1" type="ORF">GCM10025751_13140</name>
</gene>
<reference evidence="1 2" key="1">
    <citation type="journal article" date="2019" name="Int. J. Syst. Evol. Microbiol.">
        <title>The Global Catalogue of Microorganisms (GCM) 10K type strain sequencing project: providing services to taxonomists for standard genome sequencing and annotation.</title>
        <authorList>
            <consortium name="The Broad Institute Genomics Platform"/>
            <consortium name="The Broad Institute Genome Sequencing Center for Infectious Disease"/>
            <person name="Wu L."/>
            <person name="Ma J."/>
        </authorList>
    </citation>
    <scope>NUCLEOTIDE SEQUENCE [LARGE SCALE GENOMIC DNA]</scope>
    <source>
        <strain evidence="1 2">JCM 17504</strain>
    </source>
</reference>
<dbReference type="AlphaFoldDB" id="A0AAV3UE47"/>
<evidence type="ECO:0000313" key="1">
    <source>
        <dbReference type="EMBL" id="GAA5045330.1"/>
    </source>
</evidence>
<keyword evidence="2" id="KW-1185">Reference proteome</keyword>
<organism evidence="1 2">
    <name type="scientific">Haladaptatus pallidirubidus</name>
    <dbReference type="NCBI Taxonomy" id="1008152"/>
    <lineage>
        <taxon>Archaea</taxon>
        <taxon>Methanobacteriati</taxon>
        <taxon>Methanobacteriota</taxon>
        <taxon>Stenosarchaea group</taxon>
        <taxon>Halobacteria</taxon>
        <taxon>Halobacteriales</taxon>
        <taxon>Haladaptataceae</taxon>
        <taxon>Haladaptatus</taxon>
    </lineage>
</organism>
<name>A0AAV3UE47_9EURY</name>
<accession>A0AAV3UE47</accession>
<protein>
    <submittedName>
        <fullName evidence="1">DUF5830 family protein</fullName>
    </submittedName>
</protein>
<dbReference type="Proteomes" id="UP001501729">
    <property type="component" value="Unassembled WGS sequence"/>
</dbReference>